<name>I0FES0_BORCA</name>
<evidence type="ECO:0000256" key="1">
    <source>
        <dbReference type="SAM" id="Phobius"/>
    </source>
</evidence>
<dbReference type="Proteomes" id="UP000005212">
    <property type="component" value="Plasmid unnamed23"/>
</dbReference>
<reference evidence="3" key="2">
    <citation type="submission" date="2012-03" db="EMBL/GenBank/DDBJ databases">
        <title>Complete genome sequence of Borrelia crocidurae.</title>
        <authorList>
            <person name="Elbir H."/>
            <person name="Gimenez G."/>
            <person name="Robert C."/>
            <person name="Raoult D."/>
            <person name="Drancourt M."/>
        </authorList>
    </citation>
    <scope>NUCLEOTIDE SEQUENCE [LARGE SCALE GENOMIC DNA]</scope>
    <source>
        <strain evidence="3">Achema</strain>
        <plasmid evidence="3">unnamed23</plasmid>
    </source>
</reference>
<dbReference type="HOGENOM" id="CLU_2367242_0_0_12"/>
<keyword evidence="1" id="KW-1133">Transmembrane helix</keyword>
<keyword evidence="1" id="KW-0812">Transmembrane</keyword>
<sequence>MGGSGFLYMVSKNNSKRNIDVDFRIIDRWRFNFEFIVYNIWLIMFALLLFFFNVLHSHREILNIEIDGLLATAKSFVSDVIEELTTSAKDAVVKP</sequence>
<dbReference type="AlphaFoldDB" id="I0FES0"/>
<reference evidence="2 3" key="1">
    <citation type="journal article" date="2012" name="J. Bacteriol.">
        <title>Complete Genome Sequence of Borrelia crocidurae.</title>
        <authorList>
            <person name="Elbir H."/>
            <person name="Gimenez G."/>
            <person name="Robert C."/>
            <person name="Bergstrom S."/>
            <person name="Cutler S."/>
            <person name="Raoult D."/>
            <person name="Drancourt M."/>
        </authorList>
    </citation>
    <scope>NUCLEOTIDE SEQUENCE [LARGE SCALE GENOMIC DNA]</scope>
    <source>
        <strain evidence="2 3">Achema</strain>
        <plasmid evidence="3">unnamed23</plasmid>
    </source>
</reference>
<dbReference type="KEGG" id="bcw:Q7M_1219"/>
<dbReference type="EMBL" id="CP003449">
    <property type="protein sequence ID" value="AFI31976.1"/>
    <property type="molecule type" value="Genomic_DNA"/>
</dbReference>
<keyword evidence="1" id="KW-0472">Membrane</keyword>
<evidence type="ECO:0000313" key="2">
    <source>
        <dbReference type="EMBL" id="AFI31976.1"/>
    </source>
</evidence>
<organism evidence="2 3">
    <name type="scientific">Borrelia crocidurae (strain Achema)</name>
    <dbReference type="NCBI Taxonomy" id="1155096"/>
    <lineage>
        <taxon>Bacteria</taxon>
        <taxon>Pseudomonadati</taxon>
        <taxon>Spirochaetota</taxon>
        <taxon>Spirochaetia</taxon>
        <taxon>Spirochaetales</taxon>
        <taxon>Borreliaceae</taxon>
        <taxon>Borrelia</taxon>
    </lineage>
</organism>
<geneLocation type="plasmid" evidence="3">
    <name>unnamed23</name>
</geneLocation>
<evidence type="ECO:0000313" key="3">
    <source>
        <dbReference type="Proteomes" id="UP000005212"/>
    </source>
</evidence>
<protein>
    <submittedName>
        <fullName evidence="2">Uncharacterized protein</fullName>
    </submittedName>
</protein>
<proteinExistence type="predicted"/>
<dbReference type="PATRIC" id="fig|1155096.3.peg.1223"/>
<feature type="transmembrane region" description="Helical" evidence="1">
    <location>
        <begin position="35"/>
        <end position="55"/>
    </location>
</feature>
<gene>
    <name evidence="2" type="ordered locus">Q7M_1219</name>
</gene>
<keyword evidence="2" id="KW-0614">Plasmid</keyword>
<accession>I0FES0</accession>